<evidence type="ECO:0000313" key="3">
    <source>
        <dbReference type="Proteomes" id="UP000195106"/>
    </source>
</evidence>
<dbReference type="PANTHER" id="PTHR47992">
    <property type="entry name" value="PROTEIN PHOSPHATASE"/>
    <property type="match status" value="1"/>
</dbReference>
<evidence type="ECO:0000313" key="2">
    <source>
        <dbReference type="EMBL" id="OUE08671.1"/>
    </source>
</evidence>
<dbReference type="InterPro" id="IPR001932">
    <property type="entry name" value="PPM-type_phosphatase-like_dom"/>
</dbReference>
<evidence type="ECO:0000259" key="1">
    <source>
        <dbReference type="PROSITE" id="PS51746"/>
    </source>
</evidence>
<dbReference type="SUPFAM" id="SSF81606">
    <property type="entry name" value="PP2C-like"/>
    <property type="match status" value="1"/>
</dbReference>
<dbReference type="Gene3D" id="3.60.40.10">
    <property type="entry name" value="PPM-type phosphatase domain"/>
    <property type="match status" value="1"/>
</dbReference>
<dbReference type="InterPro" id="IPR036457">
    <property type="entry name" value="PPM-type-like_dom_sf"/>
</dbReference>
<dbReference type="Proteomes" id="UP000195106">
    <property type="component" value="Unassembled WGS sequence"/>
</dbReference>
<proteinExistence type="predicted"/>
<protein>
    <submittedName>
        <fullName evidence="2">Serine/threonine phosphatase stp</fullName>
    </submittedName>
</protein>
<dbReference type="GO" id="GO:0004722">
    <property type="term" value="F:protein serine/threonine phosphatase activity"/>
    <property type="evidence" value="ECO:0007669"/>
    <property type="project" value="InterPro"/>
</dbReference>
<dbReference type="CDD" id="cd00143">
    <property type="entry name" value="PP2Cc"/>
    <property type="match status" value="1"/>
</dbReference>
<reference evidence="2 3" key="1">
    <citation type="submission" date="2016-08" db="EMBL/GenBank/DDBJ databases">
        <title>Genome sequence of Clavibacter michiganensis spp. strain CASJ009.</title>
        <authorList>
            <person name="Thapa S.P."/>
            <person name="Coaker G."/>
        </authorList>
    </citation>
    <scope>NUCLEOTIDE SEQUENCE [LARGE SCALE GENOMIC DNA]</scope>
    <source>
        <strain evidence="2">CASJ009</strain>
    </source>
</reference>
<dbReference type="SMART" id="SM00331">
    <property type="entry name" value="PP2C_SIG"/>
    <property type="match status" value="1"/>
</dbReference>
<feature type="domain" description="PPM-type phosphatase" evidence="1">
    <location>
        <begin position="17"/>
        <end position="256"/>
    </location>
</feature>
<dbReference type="AlphaFoldDB" id="A0A251XT34"/>
<dbReference type="InterPro" id="IPR015655">
    <property type="entry name" value="PP2C"/>
</dbReference>
<dbReference type="PROSITE" id="PS51746">
    <property type="entry name" value="PPM_2"/>
    <property type="match status" value="1"/>
</dbReference>
<dbReference type="Pfam" id="PF13672">
    <property type="entry name" value="PP2C_2"/>
    <property type="match status" value="1"/>
</dbReference>
<gene>
    <name evidence="2" type="primary">stp_3</name>
    <name evidence="2" type="ORF">CMsap09_06970</name>
</gene>
<dbReference type="EMBL" id="MDHJ01000001">
    <property type="protein sequence ID" value="OUE08671.1"/>
    <property type="molecule type" value="Genomic_DNA"/>
</dbReference>
<comment type="caution">
    <text evidence="2">The sequence shown here is derived from an EMBL/GenBank/DDBJ whole genome shotgun (WGS) entry which is preliminary data.</text>
</comment>
<name>A0A251XT34_9MICO</name>
<sequence length="278" mass="29019">MTEARTIALGGRRIHVTWAARTDVGSVRAVNEDGLLADPPVWLVADGMGGHAFGDRASATLVETFGGLSGDAPVTRDLIVEAVDASNEAIGDLITGDDPPGTVAGTTLAGVALVRSDDGEALWMVFNVGDSRVYAWSHGRLEQVTIDHSAVQELVDRGRMTRAEAERSPVRNLITRAVGSHDEVAADEWLLPVAEHQVFLICSDGLTKELDDRSIEAVLQLAREDGGGVDRAADALVAQALASGGRDNVTVVVIEARSEVEDGTAAPAGSAGAPSPEE</sequence>
<accession>A0A251XT34</accession>
<organism evidence="2 3">
    <name type="scientific">Clavibacter michiganensis</name>
    <dbReference type="NCBI Taxonomy" id="28447"/>
    <lineage>
        <taxon>Bacteria</taxon>
        <taxon>Bacillati</taxon>
        <taxon>Actinomycetota</taxon>
        <taxon>Actinomycetes</taxon>
        <taxon>Micrococcales</taxon>
        <taxon>Microbacteriaceae</taxon>
        <taxon>Clavibacter</taxon>
    </lineage>
</organism>
<dbReference type="SMART" id="SM00332">
    <property type="entry name" value="PP2Cc"/>
    <property type="match status" value="1"/>
</dbReference>